<dbReference type="InterPro" id="IPR013046">
    <property type="entry name" value="GpV/Gp45"/>
</dbReference>
<reference evidence="3 4" key="1">
    <citation type="submission" date="2018-06" db="EMBL/GenBank/DDBJ databases">
        <authorList>
            <consortium name="Pathogen Informatics"/>
            <person name="Doyle S."/>
        </authorList>
    </citation>
    <scope>NUCLEOTIDE SEQUENCE [LARGE SCALE GENOMIC DNA]</scope>
    <source>
        <strain evidence="3 4">NCTC7922</strain>
    </source>
</reference>
<feature type="domain" description="Gp5/Type VI secretion system Vgr protein OB-fold" evidence="1">
    <location>
        <begin position="14"/>
        <end position="81"/>
    </location>
</feature>
<dbReference type="InterPro" id="IPR006531">
    <property type="entry name" value="Gp5/Vgr_OB"/>
</dbReference>
<dbReference type="AlphaFoldDB" id="A0A377D519"/>
<proteinExistence type="predicted"/>
<protein>
    <submittedName>
        <fullName evidence="3">Baseplate assembly protein GpV from prophage</fullName>
    </submittedName>
</protein>
<dbReference type="InterPro" id="IPR044033">
    <property type="entry name" value="GpV-like_apex"/>
</dbReference>
<gene>
    <name evidence="3" type="primary">V</name>
    <name evidence="3" type="ORF">NCTC7922_01827</name>
</gene>
<dbReference type="Gene3D" id="2.40.50.230">
    <property type="entry name" value="Gp5 N-terminal domain"/>
    <property type="match status" value="1"/>
</dbReference>
<dbReference type="Pfam" id="PF18946">
    <property type="entry name" value="Apex"/>
    <property type="match status" value="1"/>
</dbReference>
<dbReference type="InterPro" id="IPR040629">
    <property type="entry name" value="Phage_spike"/>
</dbReference>
<organism evidence="3 4">
    <name type="scientific">Escherichia coli</name>
    <dbReference type="NCBI Taxonomy" id="562"/>
    <lineage>
        <taxon>Bacteria</taxon>
        <taxon>Pseudomonadati</taxon>
        <taxon>Pseudomonadota</taxon>
        <taxon>Gammaproteobacteria</taxon>
        <taxon>Enterobacterales</taxon>
        <taxon>Enterobacteriaceae</taxon>
        <taxon>Escherichia</taxon>
    </lineage>
</organism>
<sequence>MNIELMRLLENIVRIGVVTEINTGTWKVRVQTGGLTTNWIQWNSGRAGKFKIWIPPSPGEQVFLLCPGGNPETAVSAGSLYSNDNPPPGSLENEMVITAPDGAEFRYNAQESNLTARGIKTATITAETSITLDAPKVECTQLLKTKTFELTSGGTMKGNVKHSGGSLESNGITVHTHVHSGVKSGSDTSGGPQ</sequence>
<dbReference type="Pfam" id="PF18715">
    <property type="entry name" value="Phage_spike"/>
    <property type="match status" value="1"/>
</dbReference>
<dbReference type="EMBL" id="UGFC01000006">
    <property type="protein sequence ID" value="STM15396.1"/>
    <property type="molecule type" value="Genomic_DNA"/>
</dbReference>
<evidence type="ECO:0000313" key="4">
    <source>
        <dbReference type="Proteomes" id="UP000254174"/>
    </source>
</evidence>
<dbReference type="NCBIfam" id="TIGR01644">
    <property type="entry name" value="phage_P2_V"/>
    <property type="match status" value="1"/>
</dbReference>
<evidence type="ECO:0000259" key="1">
    <source>
        <dbReference type="Pfam" id="PF04717"/>
    </source>
</evidence>
<dbReference type="Gene3D" id="6.20.150.10">
    <property type="match status" value="1"/>
</dbReference>
<evidence type="ECO:0000259" key="2">
    <source>
        <dbReference type="Pfam" id="PF18715"/>
    </source>
</evidence>
<dbReference type="Pfam" id="PF04717">
    <property type="entry name" value="Phage_base_V"/>
    <property type="match status" value="1"/>
</dbReference>
<accession>A0A377D519</accession>
<dbReference type="Proteomes" id="UP000254174">
    <property type="component" value="Unassembled WGS sequence"/>
</dbReference>
<evidence type="ECO:0000313" key="3">
    <source>
        <dbReference type="EMBL" id="STM15396.1"/>
    </source>
</evidence>
<dbReference type="InterPro" id="IPR037026">
    <property type="entry name" value="Vgr_OB-fold_dom_sf"/>
</dbReference>
<name>A0A377D519_ECOLX</name>
<feature type="domain" description="Phage spike trimer" evidence="2">
    <location>
        <begin position="118"/>
        <end position="170"/>
    </location>
</feature>